<gene>
    <name evidence="1" type="ORF">KDY119_00441</name>
</gene>
<evidence type="ECO:0000313" key="1">
    <source>
        <dbReference type="EMBL" id="QFU96949.1"/>
    </source>
</evidence>
<dbReference type="RefSeq" id="WP_051136941.1">
    <property type="nucleotide sequence ID" value="NZ_BAABIH010000013.1"/>
</dbReference>
<sequence length="240" mass="26530">MNDEGLIGEARQFATELSATVQGLVPDCAPFSVQSVGRRIAVEQEPGTGIPLRVTGRPLLTLKVVMHLEGDTSGQYLAVESSNFVVYEGDRAAGEPLFRYDYVRSPVSEIPAAHLQLHAHRDAIAYVMAQTGTSSARGKRRAKKASVPHLAELHFPLGGHRFRPCLEDLLEMLVSEFGVDCSKEGREALRRGREKWRRQQTRSVVRDAPQDAVDILRELGYRIEPPAPEPASNVARLRAL</sequence>
<organism evidence="1 2">
    <name type="scientific">Luteimicrobium xylanilyticum</name>
    <dbReference type="NCBI Taxonomy" id="1133546"/>
    <lineage>
        <taxon>Bacteria</taxon>
        <taxon>Bacillati</taxon>
        <taxon>Actinomycetota</taxon>
        <taxon>Actinomycetes</taxon>
        <taxon>Micrococcales</taxon>
        <taxon>Luteimicrobium</taxon>
    </lineage>
</organism>
<accession>A0A5P9Q6F1</accession>
<dbReference type="KEGG" id="lxl:KDY119_00441"/>
<reference evidence="1 2" key="1">
    <citation type="submission" date="2019-10" db="EMBL/GenBank/DDBJ databases">
        <title>Genome sequence of Luteimicrobium xylanilyticum HY-24.</title>
        <authorList>
            <person name="Kim D.Y."/>
            <person name="Park H.-Y."/>
        </authorList>
    </citation>
    <scope>NUCLEOTIDE SEQUENCE [LARGE SCALE GENOMIC DNA]</scope>
    <source>
        <strain evidence="1 2">HY-24</strain>
    </source>
</reference>
<dbReference type="AlphaFoldDB" id="A0A5P9Q6F1"/>
<dbReference type="OrthoDB" id="4086179at2"/>
<protein>
    <submittedName>
        <fullName evidence="1">Uncharacterized protein</fullName>
    </submittedName>
</protein>
<dbReference type="EMBL" id="CP045529">
    <property type="protein sequence ID" value="QFU96949.1"/>
    <property type="molecule type" value="Genomic_DNA"/>
</dbReference>
<keyword evidence="2" id="KW-1185">Reference proteome</keyword>
<proteinExistence type="predicted"/>
<dbReference type="Proteomes" id="UP000326702">
    <property type="component" value="Chromosome"/>
</dbReference>
<name>A0A5P9Q6F1_9MICO</name>
<evidence type="ECO:0000313" key="2">
    <source>
        <dbReference type="Proteomes" id="UP000326702"/>
    </source>
</evidence>